<dbReference type="GeneID" id="42858439"/>
<accession>A0A0W7TN00</accession>
<evidence type="ECO:0008006" key="5">
    <source>
        <dbReference type="Google" id="ProtNLM"/>
    </source>
</evidence>
<evidence type="ECO:0000313" key="3">
    <source>
        <dbReference type="Proteomes" id="UP000032483"/>
    </source>
</evidence>
<reference evidence="2 4" key="2">
    <citation type="submission" date="2015-10" db="EMBL/GenBank/DDBJ databases">
        <title>A novel member of the family Ruminococcaceae isolated from human faeces.</title>
        <authorList>
            <person name="Shkoporov A.N."/>
            <person name="Chaplin A.V."/>
            <person name="Motuzova O.V."/>
            <person name="Kafarskaia L.I."/>
            <person name="Efimov B.A."/>
        </authorList>
    </citation>
    <scope>NUCLEOTIDE SEQUENCE [LARGE SCALE GENOMIC DNA]</scope>
    <source>
        <strain evidence="2 4">668</strain>
    </source>
</reference>
<evidence type="ECO:0000313" key="4">
    <source>
        <dbReference type="Proteomes" id="UP000053433"/>
    </source>
</evidence>
<dbReference type="RefSeq" id="WP_050006556.1">
    <property type="nucleotide sequence ID" value="NZ_CATXDA010000017.1"/>
</dbReference>
<keyword evidence="3" id="KW-1185">Reference proteome</keyword>
<name>A0A0D8IVW6_9FIRM</name>
<dbReference type="AlphaFoldDB" id="A0A0D8IVW6"/>
<reference evidence="1" key="1">
    <citation type="submission" date="2015-02" db="EMBL/GenBank/DDBJ databases">
        <title>A novel member of the family Ruminococcaceae isolated from human feces.</title>
        <authorList>
            <person name="Shkoporov A.N."/>
            <person name="Chaplin A.V."/>
            <person name="Motuzova O.V."/>
            <person name="Kafarskaia L.I."/>
            <person name="Khokhlova E.V."/>
            <person name="Efimov B.A."/>
        </authorList>
    </citation>
    <scope>NUCLEOTIDE SEQUENCE [LARGE SCALE GENOMIC DNA]</scope>
    <source>
        <strain evidence="1">585-1</strain>
    </source>
</reference>
<dbReference type="Proteomes" id="UP000032483">
    <property type="component" value="Unassembled WGS sequence"/>
</dbReference>
<sequence length="281" mass="32932">MRNKYVQMSLLDIYHNVGKGLKNDKPELFKLLDEHINWDELVSDTFCHAFYQRFGRNRKCDLDSFIKSLFLQRIFHYVEDIRPLTTLRFSYEMADYCGFAKVPDATKLTCFKHDFYDYIRVVFERLVDLTEPIYREIIDEAFSDLLIFNTTGIESYVAENSLKYLNTQVGKNVKYSGIAMFNPSVKIQYINGYMCYVQRATVLINGLGTVRHLELFDEAFREKDSEGPRDTRTKTPEIDKKIGDFTSLKSVLRDFQVTHPVFRYGTFASDVAFGSYDNYAF</sequence>
<evidence type="ECO:0000313" key="1">
    <source>
        <dbReference type="EMBL" id="KJF38426.1"/>
    </source>
</evidence>
<organism evidence="1 3">
    <name type="scientific">Ruthenibacterium lactatiformans</name>
    <dbReference type="NCBI Taxonomy" id="1550024"/>
    <lineage>
        <taxon>Bacteria</taxon>
        <taxon>Bacillati</taxon>
        <taxon>Bacillota</taxon>
        <taxon>Clostridia</taxon>
        <taxon>Eubacteriales</taxon>
        <taxon>Oscillospiraceae</taxon>
        <taxon>Ruthenibacterium</taxon>
    </lineage>
</organism>
<dbReference type="EMBL" id="LMUA01000027">
    <property type="protein sequence ID" value="KUE75195.1"/>
    <property type="molecule type" value="Genomic_DNA"/>
</dbReference>
<comment type="caution">
    <text evidence="1">The sequence shown here is derived from an EMBL/GenBank/DDBJ whole genome shotgun (WGS) entry which is preliminary data.</text>
</comment>
<gene>
    <name evidence="2" type="ORF">ASJ35_15130</name>
    <name evidence="1" type="ORF">TQ39_18035</name>
</gene>
<evidence type="ECO:0000313" key="2">
    <source>
        <dbReference type="EMBL" id="KUE75195.1"/>
    </source>
</evidence>
<proteinExistence type="predicted"/>
<dbReference type="Proteomes" id="UP000053433">
    <property type="component" value="Unassembled WGS sequence"/>
</dbReference>
<protein>
    <recommendedName>
        <fullName evidence="5">Transposase InsH N-terminal domain-containing protein</fullName>
    </recommendedName>
</protein>
<accession>A0A0D8IVW6</accession>
<dbReference type="EMBL" id="JXXK01000043">
    <property type="protein sequence ID" value="KJF38426.1"/>
    <property type="molecule type" value="Genomic_DNA"/>
</dbReference>